<keyword evidence="3" id="KW-1185">Reference proteome</keyword>
<evidence type="ECO:0000313" key="3">
    <source>
        <dbReference type="Proteomes" id="UP000324159"/>
    </source>
</evidence>
<dbReference type="RefSeq" id="WP_187426643.1">
    <property type="nucleotide sequence ID" value="NZ_VNIB01000003.1"/>
</dbReference>
<evidence type="ECO:0000256" key="1">
    <source>
        <dbReference type="SAM" id="SignalP"/>
    </source>
</evidence>
<name>A0A5D3WKM1_9BACT</name>
<evidence type="ECO:0008006" key="4">
    <source>
        <dbReference type="Google" id="ProtNLM"/>
    </source>
</evidence>
<dbReference type="EMBL" id="VNIB01000003">
    <property type="protein sequence ID" value="TYO99210.1"/>
    <property type="molecule type" value="Genomic_DNA"/>
</dbReference>
<proteinExistence type="predicted"/>
<dbReference type="Proteomes" id="UP000324159">
    <property type="component" value="Unassembled WGS sequence"/>
</dbReference>
<evidence type="ECO:0000313" key="2">
    <source>
        <dbReference type="EMBL" id="TYO99210.1"/>
    </source>
</evidence>
<reference evidence="2 3" key="1">
    <citation type="submission" date="2019-07" db="EMBL/GenBank/DDBJ databases">
        <title>Genomic Encyclopedia of Type Strains, Phase IV (KMG-IV): sequencing the most valuable type-strain genomes for metagenomic binning, comparative biology and taxonomic classification.</title>
        <authorList>
            <person name="Goeker M."/>
        </authorList>
    </citation>
    <scope>NUCLEOTIDE SEQUENCE [LARGE SCALE GENOMIC DNA]</scope>
    <source>
        <strain evidence="2 3">SS015</strain>
    </source>
</reference>
<feature type="chain" id="PRO_5022905619" description="Lipoprotein" evidence="1">
    <location>
        <begin position="22"/>
        <end position="47"/>
    </location>
</feature>
<gene>
    <name evidence="2" type="ORF">EDC39_10353</name>
</gene>
<sequence>MRKSLLVLVAVLVSLGLTACATTKANQKTRVKCPACGYEFKVPAQNP</sequence>
<dbReference type="PROSITE" id="PS51257">
    <property type="entry name" value="PROKAR_LIPOPROTEIN"/>
    <property type="match status" value="1"/>
</dbReference>
<accession>A0A5D3WKM1</accession>
<feature type="signal peptide" evidence="1">
    <location>
        <begin position="1"/>
        <end position="21"/>
    </location>
</feature>
<protein>
    <recommendedName>
        <fullName evidence="4">Lipoprotein</fullName>
    </recommendedName>
</protein>
<comment type="caution">
    <text evidence="2">The sequence shown here is derived from an EMBL/GenBank/DDBJ whole genome shotgun (WGS) entry which is preliminary data.</text>
</comment>
<dbReference type="AlphaFoldDB" id="A0A5D3WKM1"/>
<keyword evidence="1" id="KW-0732">Signal</keyword>
<organism evidence="2 3">
    <name type="scientific">Geothermobacter ehrlichii</name>
    <dbReference type="NCBI Taxonomy" id="213224"/>
    <lineage>
        <taxon>Bacteria</taxon>
        <taxon>Pseudomonadati</taxon>
        <taxon>Thermodesulfobacteriota</taxon>
        <taxon>Desulfuromonadia</taxon>
        <taxon>Desulfuromonadales</taxon>
        <taxon>Geothermobacteraceae</taxon>
        <taxon>Geothermobacter</taxon>
    </lineage>
</organism>